<organism evidence="2 3">
    <name type="scientific">Exophiala spinifera</name>
    <dbReference type="NCBI Taxonomy" id="91928"/>
    <lineage>
        <taxon>Eukaryota</taxon>
        <taxon>Fungi</taxon>
        <taxon>Dikarya</taxon>
        <taxon>Ascomycota</taxon>
        <taxon>Pezizomycotina</taxon>
        <taxon>Eurotiomycetes</taxon>
        <taxon>Chaetothyriomycetidae</taxon>
        <taxon>Chaetothyriales</taxon>
        <taxon>Herpotrichiellaceae</taxon>
        <taxon>Exophiala</taxon>
    </lineage>
</organism>
<dbReference type="InterPro" id="IPR046539">
    <property type="entry name" value="DUF6604"/>
</dbReference>
<gene>
    <name evidence="2" type="ORF">PV08_03117</name>
</gene>
<reference evidence="2 3" key="1">
    <citation type="submission" date="2015-01" db="EMBL/GenBank/DDBJ databases">
        <title>The Genome Sequence of Exophiala spinifera CBS89968.</title>
        <authorList>
            <consortium name="The Broad Institute Genomics Platform"/>
            <person name="Cuomo C."/>
            <person name="de Hoog S."/>
            <person name="Gorbushina A."/>
            <person name="Stielow B."/>
            <person name="Teixiera M."/>
            <person name="Abouelleil A."/>
            <person name="Chapman S.B."/>
            <person name="Priest M."/>
            <person name="Young S.K."/>
            <person name="Wortman J."/>
            <person name="Nusbaum C."/>
            <person name="Birren B."/>
        </authorList>
    </citation>
    <scope>NUCLEOTIDE SEQUENCE [LARGE SCALE GENOMIC DNA]</scope>
    <source>
        <strain evidence="2 3">CBS 89968</strain>
    </source>
</reference>
<evidence type="ECO:0000313" key="3">
    <source>
        <dbReference type="Proteomes" id="UP000053328"/>
    </source>
</evidence>
<proteinExistence type="predicted"/>
<name>A0A0D2BIR9_9EURO</name>
<keyword evidence="3" id="KW-1185">Reference proteome</keyword>
<dbReference type="OrthoDB" id="4159683at2759"/>
<accession>A0A0D2BIR9</accession>
<dbReference type="EMBL" id="KN847493">
    <property type="protein sequence ID" value="KIW18828.1"/>
    <property type="molecule type" value="Genomic_DNA"/>
</dbReference>
<dbReference type="RefSeq" id="XP_016239044.1">
    <property type="nucleotide sequence ID" value="XM_016377474.1"/>
</dbReference>
<protein>
    <recommendedName>
        <fullName evidence="1">DUF6604 domain-containing protein</fullName>
    </recommendedName>
</protein>
<evidence type="ECO:0000313" key="2">
    <source>
        <dbReference type="EMBL" id="KIW18828.1"/>
    </source>
</evidence>
<dbReference type="VEuPathDB" id="FungiDB:PV08_03117"/>
<dbReference type="Pfam" id="PF20253">
    <property type="entry name" value="DUF6604"/>
    <property type="match status" value="1"/>
</dbReference>
<dbReference type="HOGENOM" id="CLU_1525177_0_0_1"/>
<dbReference type="AlphaFoldDB" id="A0A0D2BIR9"/>
<evidence type="ECO:0000259" key="1">
    <source>
        <dbReference type="Pfam" id="PF20253"/>
    </source>
</evidence>
<dbReference type="GeneID" id="27330200"/>
<feature type="domain" description="DUF6604" evidence="1">
    <location>
        <begin position="40"/>
        <end position="111"/>
    </location>
</feature>
<sequence>MGIFCPEIRELQAAYKPATDRVLNWIKNVSDVPRSKWGTTSVNYHLTLAERLVRCGTPMPEDVLFELNTAIDRRQQAADILAKHGSADQRHEHMIQTLMRILDLFCPSSPPISPEMEGQEQLYAVPSFSLPQEWWRCPSPAEDSNRFVQQQFFLPPPPPPGFYPGVHLAYGNPAPGHFHYVAGNP</sequence>
<dbReference type="Proteomes" id="UP000053328">
    <property type="component" value="Unassembled WGS sequence"/>
</dbReference>